<dbReference type="AlphaFoldDB" id="A0AAW0PLM3"/>
<dbReference type="EMBL" id="JBBPFD010000006">
    <property type="protein sequence ID" value="KAK7922340.1"/>
    <property type="molecule type" value="Genomic_DNA"/>
</dbReference>
<dbReference type="PANTHER" id="PTHR46809">
    <property type="entry name" value="STROMAL CELL-DERIVED FACTOR 2-LIKE PROTEIN"/>
    <property type="match status" value="1"/>
</dbReference>
<dbReference type="Gene3D" id="2.80.10.50">
    <property type="match status" value="1"/>
</dbReference>
<evidence type="ECO:0000256" key="1">
    <source>
        <dbReference type="ARBA" id="ARBA00022729"/>
    </source>
</evidence>
<dbReference type="InterPro" id="IPR016093">
    <property type="entry name" value="MIR_motif"/>
</dbReference>
<evidence type="ECO:0000313" key="6">
    <source>
        <dbReference type="Proteomes" id="UP001460270"/>
    </source>
</evidence>
<evidence type="ECO:0000256" key="2">
    <source>
        <dbReference type="ARBA" id="ARBA00022737"/>
    </source>
</evidence>
<evidence type="ECO:0000313" key="5">
    <source>
        <dbReference type="EMBL" id="KAK7922340.1"/>
    </source>
</evidence>
<reference evidence="6" key="1">
    <citation type="submission" date="2024-04" db="EMBL/GenBank/DDBJ databases">
        <title>Salinicola lusitanus LLJ914,a marine bacterium isolated from the Okinawa Trough.</title>
        <authorList>
            <person name="Li J."/>
        </authorList>
    </citation>
    <scope>NUCLEOTIDE SEQUENCE [LARGE SCALE GENOMIC DNA]</scope>
</reference>
<organism evidence="5 6">
    <name type="scientific">Mugilogobius chulae</name>
    <name type="common">yellowstripe goby</name>
    <dbReference type="NCBI Taxonomy" id="88201"/>
    <lineage>
        <taxon>Eukaryota</taxon>
        <taxon>Metazoa</taxon>
        <taxon>Chordata</taxon>
        <taxon>Craniata</taxon>
        <taxon>Vertebrata</taxon>
        <taxon>Euteleostomi</taxon>
        <taxon>Actinopterygii</taxon>
        <taxon>Neopterygii</taxon>
        <taxon>Teleostei</taxon>
        <taxon>Neoteleostei</taxon>
        <taxon>Acanthomorphata</taxon>
        <taxon>Gobiaria</taxon>
        <taxon>Gobiiformes</taxon>
        <taxon>Gobioidei</taxon>
        <taxon>Gobiidae</taxon>
        <taxon>Gobionellinae</taxon>
        <taxon>Mugilogobius</taxon>
    </lineage>
</organism>
<dbReference type="InterPro" id="IPR036300">
    <property type="entry name" value="MIR_dom_sf"/>
</dbReference>
<dbReference type="Pfam" id="PF02815">
    <property type="entry name" value="MIR"/>
    <property type="match status" value="1"/>
</dbReference>
<evidence type="ECO:0000256" key="3">
    <source>
        <dbReference type="SAM" id="MobiDB-lite"/>
    </source>
</evidence>
<proteinExistence type="predicted"/>
<comment type="caution">
    <text evidence="5">The sequence shown here is derived from an EMBL/GenBank/DDBJ whole genome shotgun (WGS) entry which is preliminary data.</text>
</comment>
<name>A0AAW0PLM3_9GOBI</name>
<dbReference type="PROSITE" id="PS50919">
    <property type="entry name" value="MIR"/>
    <property type="match status" value="2"/>
</dbReference>
<gene>
    <name evidence="5" type="ORF">WMY93_009242</name>
</gene>
<dbReference type="SMART" id="SM00472">
    <property type="entry name" value="MIR"/>
    <property type="match status" value="2"/>
</dbReference>
<sequence length="290" mass="32184">MAAELWGYEQAHTRSPPHTMGNPREMERPAPLEGNGSRAQAVRGAPETVRMAWVVRDLSRPPPKTHCTRPLWSFLRVVGLREGGSTLPFRAGPGRVPWAKTRPPGARLRAPTPGLAPGWGPGDANPGDVVDNSLYRGNCSRRQQQLLEHSWTRDSLCHRGTPVKCGQTIRLTHVNTGRNLHSHYFASPLSSNQEVSAFGEEGEGDHLDEWTVQCGGSVWGREEAVRFRHRATDALLSVTGEQYGRPIQGQREVHAMSSPSQHSLWKAMEGIFMKPSDTTAFRGEHIHTEF</sequence>
<keyword evidence="2" id="KW-0677">Repeat</keyword>
<dbReference type="Proteomes" id="UP001460270">
    <property type="component" value="Unassembled WGS sequence"/>
</dbReference>
<dbReference type="PANTHER" id="PTHR46809:SF3">
    <property type="entry name" value="STROMAL CELL-DERIVED FACTOR 2"/>
    <property type="match status" value="1"/>
</dbReference>
<accession>A0AAW0PLM3</accession>
<feature type="region of interest" description="Disordered" evidence="3">
    <location>
        <begin position="1"/>
        <end position="44"/>
    </location>
</feature>
<feature type="domain" description="MIR" evidence="4">
    <location>
        <begin position="215"/>
        <end position="270"/>
    </location>
</feature>
<keyword evidence="1" id="KW-0732">Signal</keyword>
<keyword evidence="6" id="KW-1185">Reference proteome</keyword>
<feature type="domain" description="MIR" evidence="4">
    <location>
        <begin position="160"/>
        <end position="215"/>
    </location>
</feature>
<dbReference type="SUPFAM" id="SSF82109">
    <property type="entry name" value="MIR domain"/>
    <property type="match status" value="1"/>
</dbReference>
<protein>
    <recommendedName>
        <fullName evidence="4">MIR domain-containing protein</fullName>
    </recommendedName>
</protein>
<evidence type="ECO:0000259" key="4">
    <source>
        <dbReference type="PROSITE" id="PS50919"/>
    </source>
</evidence>